<proteinExistence type="predicted"/>
<protein>
    <submittedName>
        <fullName evidence="1">Uncharacterized protein</fullName>
    </submittedName>
</protein>
<sequence length="340" mass="37800">MSLLSICMPSNRNLAASRKSIEAALAFAEARDAQLIVADNSEDAEKAAWWQGRSDRLHMLDTRGKAVFDNYLATIMAAQTPFILQLGDDDMIGIDASVPSFDLATLPDDFMGVRPRTELTVTGQGVVRSKTFSIDSPTPSGRIREYSEKAKGDNSAFYSIFRREPYLGLMRLFGNHHPIKGGFADWAMALALFAYGRMAYDPSIIYQYNADQWSTPEKTAARNLQLFQDVGMPPHTTLFQPLLMTLDVFTFVARPGTPLSREEALDAMSVIGGEMLNGFLNQVVRQPKDYSEKIGYLAELARAETDAFARFQLALIMVDDLKPGLKDAYVRFYQMANTAG</sequence>
<dbReference type="AlphaFoldDB" id="A0A7W6J8V7"/>
<evidence type="ECO:0000313" key="2">
    <source>
        <dbReference type="Proteomes" id="UP000528286"/>
    </source>
</evidence>
<gene>
    <name evidence="1" type="ORF">GGR23_004157</name>
</gene>
<keyword evidence="2" id="KW-1185">Reference proteome</keyword>
<comment type="caution">
    <text evidence="1">The sequence shown here is derived from an EMBL/GenBank/DDBJ whole genome shotgun (WGS) entry which is preliminary data.</text>
</comment>
<dbReference type="EMBL" id="JACIEZ010000013">
    <property type="protein sequence ID" value="MBB4066930.1"/>
    <property type="molecule type" value="Genomic_DNA"/>
</dbReference>
<dbReference type="Proteomes" id="UP000528286">
    <property type="component" value="Unassembled WGS sequence"/>
</dbReference>
<name>A0A7W6J8V7_9HYPH</name>
<reference evidence="1 2" key="1">
    <citation type="submission" date="2020-08" db="EMBL/GenBank/DDBJ databases">
        <title>Genomic Encyclopedia of Type Strains, Phase IV (KMG-IV): sequencing the most valuable type-strain genomes for metagenomic binning, comparative biology and taxonomic classification.</title>
        <authorList>
            <person name="Goeker M."/>
        </authorList>
    </citation>
    <scope>NUCLEOTIDE SEQUENCE [LARGE SCALE GENOMIC DNA]</scope>
    <source>
        <strain evidence="1 2">DSM 29853</strain>
    </source>
</reference>
<organism evidence="1 2">
    <name type="scientific">Gellertiella hungarica</name>
    <dbReference type="NCBI Taxonomy" id="1572859"/>
    <lineage>
        <taxon>Bacteria</taxon>
        <taxon>Pseudomonadati</taxon>
        <taxon>Pseudomonadota</taxon>
        <taxon>Alphaproteobacteria</taxon>
        <taxon>Hyphomicrobiales</taxon>
        <taxon>Rhizobiaceae</taxon>
        <taxon>Gellertiella</taxon>
    </lineage>
</organism>
<accession>A0A7W6J8V7</accession>
<dbReference type="RefSeq" id="WP_183368209.1">
    <property type="nucleotide sequence ID" value="NZ_JACIEZ010000013.1"/>
</dbReference>
<evidence type="ECO:0000313" key="1">
    <source>
        <dbReference type="EMBL" id="MBB4066930.1"/>
    </source>
</evidence>